<accession>A0A371I9T2</accession>
<sequence>MEKETRLRLGSCLKAVDQEMCFRRIERDQVRAENEKLKEALLGTRIEEEGLRSQHYLLQEKVDLLEEKMARDRQYQEDLEVQRGQGLVELVEERQRVADSTQQAQATIEELKTKTEMQTTYIIENKLEYKVRNSEFPKNPSSTTIALEGRRWCTTDG</sequence>
<reference evidence="1" key="1">
    <citation type="submission" date="2018-05" db="EMBL/GenBank/DDBJ databases">
        <title>Draft genome of Mucuna pruriens seed.</title>
        <authorList>
            <person name="Nnadi N.E."/>
            <person name="Vos R."/>
            <person name="Hasami M.H."/>
            <person name="Devisetty U.K."/>
            <person name="Aguiy J.C."/>
        </authorList>
    </citation>
    <scope>NUCLEOTIDE SEQUENCE [LARGE SCALE GENOMIC DNA]</scope>
    <source>
        <strain evidence="1">JCA_2017</strain>
    </source>
</reference>
<feature type="non-terminal residue" evidence="1">
    <location>
        <position position="1"/>
    </location>
</feature>
<proteinExistence type="predicted"/>
<protein>
    <submittedName>
        <fullName evidence="1">Uncharacterized protein</fullName>
    </submittedName>
</protein>
<evidence type="ECO:0000313" key="1">
    <source>
        <dbReference type="EMBL" id="RDY11807.1"/>
    </source>
</evidence>
<comment type="caution">
    <text evidence="1">The sequence shown here is derived from an EMBL/GenBank/DDBJ whole genome shotgun (WGS) entry which is preliminary data.</text>
</comment>
<dbReference type="Proteomes" id="UP000257109">
    <property type="component" value="Unassembled WGS sequence"/>
</dbReference>
<dbReference type="EMBL" id="QJKJ01000572">
    <property type="protein sequence ID" value="RDY11807.1"/>
    <property type="molecule type" value="Genomic_DNA"/>
</dbReference>
<organism evidence="1 2">
    <name type="scientific">Mucuna pruriens</name>
    <name type="common">Velvet bean</name>
    <name type="synonym">Dolichos pruriens</name>
    <dbReference type="NCBI Taxonomy" id="157652"/>
    <lineage>
        <taxon>Eukaryota</taxon>
        <taxon>Viridiplantae</taxon>
        <taxon>Streptophyta</taxon>
        <taxon>Embryophyta</taxon>
        <taxon>Tracheophyta</taxon>
        <taxon>Spermatophyta</taxon>
        <taxon>Magnoliopsida</taxon>
        <taxon>eudicotyledons</taxon>
        <taxon>Gunneridae</taxon>
        <taxon>Pentapetalae</taxon>
        <taxon>rosids</taxon>
        <taxon>fabids</taxon>
        <taxon>Fabales</taxon>
        <taxon>Fabaceae</taxon>
        <taxon>Papilionoideae</taxon>
        <taxon>50 kb inversion clade</taxon>
        <taxon>NPAAA clade</taxon>
        <taxon>indigoferoid/millettioid clade</taxon>
        <taxon>Phaseoleae</taxon>
        <taxon>Mucuna</taxon>
    </lineage>
</organism>
<gene>
    <name evidence="1" type="ORF">CR513_03474</name>
</gene>
<dbReference type="AlphaFoldDB" id="A0A371I9T2"/>
<evidence type="ECO:0000313" key="2">
    <source>
        <dbReference type="Proteomes" id="UP000257109"/>
    </source>
</evidence>
<keyword evidence="2" id="KW-1185">Reference proteome</keyword>
<name>A0A371I9T2_MUCPR</name>